<dbReference type="EMBL" id="JADIKD010000009">
    <property type="protein sequence ID" value="MFK2917398.1"/>
    <property type="molecule type" value="Genomic_DNA"/>
</dbReference>
<evidence type="ECO:0008006" key="4">
    <source>
        <dbReference type="Google" id="ProtNLM"/>
    </source>
</evidence>
<keyword evidence="1" id="KW-0812">Transmembrane</keyword>
<dbReference type="RefSeq" id="WP_379985157.1">
    <property type="nucleotide sequence ID" value="NZ_JADIKD010000009.1"/>
</dbReference>
<name>A0ABW8K3D6_9GAMM</name>
<evidence type="ECO:0000313" key="3">
    <source>
        <dbReference type="Proteomes" id="UP001620408"/>
    </source>
</evidence>
<evidence type="ECO:0000256" key="1">
    <source>
        <dbReference type="SAM" id="Phobius"/>
    </source>
</evidence>
<keyword evidence="1" id="KW-0472">Membrane</keyword>
<accession>A0ABW8K3D6</accession>
<protein>
    <recommendedName>
        <fullName evidence="4">Transmembrane protein</fullName>
    </recommendedName>
</protein>
<feature type="transmembrane region" description="Helical" evidence="1">
    <location>
        <begin position="108"/>
        <end position="126"/>
    </location>
</feature>
<keyword evidence="3" id="KW-1185">Reference proteome</keyword>
<evidence type="ECO:0000313" key="2">
    <source>
        <dbReference type="EMBL" id="MFK2917398.1"/>
    </source>
</evidence>
<comment type="caution">
    <text evidence="2">The sequence shown here is derived from an EMBL/GenBank/DDBJ whole genome shotgun (WGS) entry which is preliminary data.</text>
</comment>
<dbReference type="Proteomes" id="UP001620408">
    <property type="component" value="Unassembled WGS sequence"/>
</dbReference>
<feature type="transmembrane region" description="Helical" evidence="1">
    <location>
        <begin position="16"/>
        <end position="33"/>
    </location>
</feature>
<organism evidence="2 3">
    <name type="scientific">Dyella koreensis</name>
    <dbReference type="NCBI Taxonomy" id="311235"/>
    <lineage>
        <taxon>Bacteria</taxon>
        <taxon>Pseudomonadati</taxon>
        <taxon>Pseudomonadota</taxon>
        <taxon>Gammaproteobacteria</taxon>
        <taxon>Lysobacterales</taxon>
        <taxon>Rhodanobacteraceae</taxon>
        <taxon>Dyella</taxon>
    </lineage>
</organism>
<feature type="transmembrane region" description="Helical" evidence="1">
    <location>
        <begin position="53"/>
        <end position="74"/>
    </location>
</feature>
<proteinExistence type="predicted"/>
<sequence>MTDEFIEPTSRGRRNLVVLLVMGGMLAIVYRLWLQPALLGHIHSLPLCDQLPWWRGLLISVLASLLFVALLLAWHARQLLRHGQLPPPGTWVFRRTKIQRGVAVRRRAYLLLVFSTLAVLMTWYGWQNLSATPLFHPLEKCATRQAIPSAEASAARHH</sequence>
<gene>
    <name evidence="2" type="ORF">ISS97_08990</name>
</gene>
<keyword evidence="1" id="KW-1133">Transmembrane helix</keyword>
<reference evidence="2 3" key="1">
    <citation type="submission" date="2020-10" db="EMBL/GenBank/DDBJ databases">
        <title>Phylogeny of dyella-like bacteria.</title>
        <authorList>
            <person name="Fu J."/>
        </authorList>
    </citation>
    <scope>NUCLEOTIDE SEQUENCE [LARGE SCALE GENOMIC DNA]</scope>
    <source>
        <strain evidence="2 3">BB4</strain>
    </source>
</reference>